<feature type="compositionally biased region" description="Low complexity" evidence="1">
    <location>
        <begin position="168"/>
        <end position="182"/>
    </location>
</feature>
<protein>
    <submittedName>
        <fullName evidence="2">Uncharacterized protein</fullName>
    </submittedName>
</protein>
<keyword evidence="3" id="KW-1185">Reference proteome</keyword>
<dbReference type="EMBL" id="LJIJ01000120">
    <property type="protein sequence ID" value="ODN02210.1"/>
    <property type="molecule type" value="Genomic_DNA"/>
</dbReference>
<feature type="compositionally biased region" description="Polar residues" evidence="1">
    <location>
        <begin position="193"/>
        <end position="204"/>
    </location>
</feature>
<gene>
    <name evidence="2" type="ORF">Ocin01_04458</name>
</gene>
<feature type="compositionally biased region" description="Polar residues" evidence="1">
    <location>
        <begin position="156"/>
        <end position="167"/>
    </location>
</feature>
<feature type="region of interest" description="Disordered" evidence="1">
    <location>
        <begin position="155"/>
        <end position="213"/>
    </location>
</feature>
<comment type="caution">
    <text evidence="2">The sequence shown here is derived from an EMBL/GenBank/DDBJ whole genome shotgun (WGS) entry which is preliminary data.</text>
</comment>
<name>A0A1D2NAC5_ORCCI</name>
<feature type="region of interest" description="Disordered" evidence="1">
    <location>
        <begin position="21"/>
        <end position="49"/>
    </location>
</feature>
<organism evidence="2 3">
    <name type="scientific">Orchesella cincta</name>
    <name type="common">Springtail</name>
    <name type="synonym">Podura cincta</name>
    <dbReference type="NCBI Taxonomy" id="48709"/>
    <lineage>
        <taxon>Eukaryota</taxon>
        <taxon>Metazoa</taxon>
        <taxon>Ecdysozoa</taxon>
        <taxon>Arthropoda</taxon>
        <taxon>Hexapoda</taxon>
        <taxon>Collembola</taxon>
        <taxon>Entomobryomorpha</taxon>
        <taxon>Entomobryoidea</taxon>
        <taxon>Orchesellidae</taxon>
        <taxon>Orchesellinae</taxon>
        <taxon>Orchesella</taxon>
    </lineage>
</organism>
<evidence type="ECO:0000256" key="1">
    <source>
        <dbReference type="SAM" id="MobiDB-lite"/>
    </source>
</evidence>
<evidence type="ECO:0000313" key="2">
    <source>
        <dbReference type="EMBL" id="ODN02210.1"/>
    </source>
</evidence>
<reference evidence="2 3" key="1">
    <citation type="journal article" date="2016" name="Genome Biol. Evol.">
        <title>Gene Family Evolution Reflects Adaptation to Soil Environmental Stressors in the Genome of the Collembolan Orchesella cincta.</title>
        <authorList>
            <person name="Faddeeva-Vakhrusheva A."/>
            <person name="Derks M.F."/>
            <person name="Anvar S.Y."/>
            <person name="Agamennone V."/>
            <person name="Suring W."/>
            <person name="Smit S."/>
            <person name="van Straalen N.M."/>
            <person name="Roelofs D."/>
        </authorList>
    </citation>
    <scope>NUCLEOTIDE SEQUENCE [LARGE SCALE GENOMIC DNA]</scope>
    <source>
        <tissue evidence="2">Mixed pool</tissue>
    </source>
</reference>
<accession>A0A1D2NAC5</accession>
<evidence type="ECO:0000313" key="3">
    <source>
        <dbReference type="Proteomes" id="UP000094527"/>
    </source>
</evidence>
<dbReference type="AlphaFoldDB" id="A0A1D2NAC5"/>
<feature type="region of interest" description="Disordered" evidence="1">
    <location>
        <begin position="243"/>
        <end position="289"/>
    </location>
</feature>
<sequence length="289" mass="31228">MVMTVLTHLEVERLNTKYYNSSSSSDIFPVTSRRDRKRGGGSSVISSSKSSVGYLRPTVHPQVVCDIPVKRLPYVVNFSRLSSSNMDLLTEQDRPRSGLGGNASVLSDNYRKDWAHHNSRGNGPARASSVISLHSAPPLSNSENFRHSSVDLTAGSVLQTPPHSPRQSTYSTSPSASPVSHSRPLSSPEERFQGNNSNNDTPTPKSRAPGVPQELWDGGDCVTGNKTVVMLNSPQAVISSSPTLYQPAPYNRQKNFRPVDFQPSSGGLSSPAHAFHHASAKLTTPTPVN</sequence>
<dbReference type="Proteomes" id="UP000094527">
    <property type="component" value="Unassembled WGS sequence"/>
</dbReference>
<proteinExistence type="predicted"/>